<evidence type="ECO:0000313" key="6">
    <source>
        <dbReference type="EMBL" id="OZT77445.1"/>
    </source>
</evidence>
<dbReference type="GO" id="GO:0055085">
    <property type="term" value="P:transmembrane transport"/>
    <property type="evidence" value="ECO:0007669"/>
    <property type="project" value="InterPro"/>
</dbReference>
<dbReference type="NCBIfam" id="TIGR00787">
    <property type="entry name" value="dctP"/>
    <property type="match status" value="1"/>
</dbReference>
<dbReference type="Pfam" id="PF03480">
    <property type="entry name" value="DctP"/>
    <property type="match status" value="1"/>
</dbReference>
<dbReference type="InterPro" id="IPR038404">
    <property type="entry name" value="TRAP_DctP_sf"/>
</dbReference>
<comment type="caution">
    <text evidence="6">The sequence shown here is derived from an EMBL/GenBank/DDBJ whole genome shotgun (WGS) entry which is preliminary data.</text>
</comment>
<evidence type="ECO:0000256" key="1">
    <source>
        <dbReference type="ARBA" id="ARBA00009023"/>
    </source>
</evidence>
<evidence type="ECO:0000256" key="5">
    <source>
        <dbReference type="SAM" id="SignalP"/>
    </source>
</evidence>
<accession>A0A265E7G8</accession>
<name>A0A265E7G8_9STAP</name>
<feature type="compositionally biased region" description="Acidic residues" evidence="4">
    <location>
        <begin position="25"/>
        <end position="34"/>
    </location>
</feature>
<gene>
    <name evidence="6" type="ORF">CFN03_05760</name>
</gene>
<evidence type="ECO:0000256" key="3">
    <source>
        <dbReference type="ARBA" id="ARBA00022729"/>
    </source>
</evidence>
<dbReference type="PROSITE" id="PS51257">
    <property type="entry name" value="PROKAR_LIPOPROTEIN"/>
    <property type="match status" value="1"/>
</dbReference>
<dbReference type="EMBL" id="NPEZ01000002">
    <property type="protein sequence ID" value="OZT77445.1"/>
    <property type="molecule type" value="Genomic_DNA"/>
</dbReference>
<dbReference type="InterPro" id="IPR004682">
    <property type="entry name" value="TRAP_DctP"/>
</dbReference>
<evidence type="ECO:0000313" key="7">
    <source>
        <dbReference type="Proteomes" id="UP000216682"/>
    </source>
</evidence>
<dbReference type="NCBIfam" id="NF037995">
    <property type="entry name" value="TRAP_S1"/>
    <property type="match status" value="1"/>
</dbReference>
<reference evidence="6 7" key="1">
    <citation type="submission" date="2017-07" db="EMBL/GenBank/DDBJ databases">
        <title>Shotgun whole genome sequences of three halophilic bacterial isolates.</title>
        <authorList>
            <person name="Pozzo T."/>
            <person name="Higdon S.M."/>
            <person name="Quillaguaman J."/>
        </authorList>
    </citation>
    <scope>NUCLEOTIDE SEQUENCE [LARGE SCALE GENOMIC DNA]</scope>
    <source>
        <strain evidence="6 7">BU-1</strain>
    </source>
</reference>
<comment type="similarity">
    <text evidence="1">Belongs to the bacterial solute-binding protein 7 family.</text>
</comment>
<organism evidence="6 7">
    <name type="scientific">Salinicoccus roseus</name>
    <dbReference type="NCBI Taxonomy" id="45670"/>
    <lineage>
        <taxon>Bacteria</taxon>
        <taxon>Bacillati</taxon>
        <taxon>Bacillota</taxon>
        <taxon>Bacilli</taxon>
        <taxon>Bacillales</taxon>
        <taxon>Staphylococcaceae</taxon>
        <taxon>Salinicoccus</taxon>
    </lineage>
</organism>
<dbReference type="Gene3D" id="3.40.190.170">
    <property type="entry name" value="Bacterial extracellular solute-binding protein, family 7"/>
    <property type="match status" value="1"/>
</dbReference>
<dbReference type="PIRSF" id="PIRSF006470">
    <property type="entry name" value="DctB"/>
    <property type="match status" value="1"/>
</dbReference>
<dbReference type="Proteomes" id="UP000216682">
    <property type="component" value="Unassembled WGS sequence"/>
</dbReference>
<dbReference type="AlphaFoldDB" id="A0A265E7G8"/>
<dbReference type="InterPro" id="IPR018389">
    <property type="entry name" value="DctP_fam"/>
</dbReference>
<keyword evidence="2" id="KW-0813">Transport</keyword>
<dbReference type="CDD" id="cd13603">
    <property type="entry name" value="PBP2_TRAP_Siap_TeaA_like"/>
    <property type="match status" value="1"/>
</dbReference>
<feature type="chain" id="PRO_5013102761" evidence="5">
    <location>
        <begin position="19"/>
        <end position="348"/>
    </location>
</feature>
<protein>
    <submittedName>
        <fullName evidence="6">C4-dicarboxylate ABC transporter</fullName>
    </submittedName>
</protein>
<dbReference type="RefSeq" id="WP_094906180.1">
    <property type="nucleotide sequence ID" value="NZ_NPEZ01000002.1"/>
</dbReference>
<sequence length="348" mass="39068">MKRFLFLTIFSIMVLALAACGNGGEDTENQEGSESESQGSEEQANNEEEQYTWSLGHLANEEHIWHNTSEEFARLVEEKTDGQITIEIYPNNQLGGEVDTINSIRAGNADMVITGESMENWSPKAALLAAPYALRDSEHLQTVVEGDIGQEIEEDIVENVGVTPLFYMERAPRNLTSNEPVETPEDLSGFNMRIPNVPLFMDAWSAAGASPQVMDFNEVFTGLQQGVIDGQENPVDLIHSGGLYEVQNYVNETEHVYSWIYVVVGNDQWEEIGEDLQQSVLEAAEEAQAHAGELLNEEIDNYRQMLTDEGMEFVEVDKEAFQEAMQPGIENSLDEEQMELYQRIIETE</sequence>
<feature type="signal peptide" evidence="5">
    <location>
        <begin position="1"/>
        <end position="18"/>
    </location>
</feature>
<evidence type="ECO:0000256" key="2">
    <source>
        <dbReference type="ARBA" id="ARBA00022448"/>
    </source>
</evidence>
<feature type="region of interest" description="Disordered" evidence="4">
    <location>
        <begin position="23"/>
        <end position="49"/>
    </location>
</feature>
<proteinExistence type="inferred from homology"/>
<dbReference type="GO" id="GO:0030288">
    <property type="term" value="C:outer membrane-bounded periplasmic space"/>
    <property type="evidence" value="ECO:0007669"/>
    <property type="project" value="InterPro"/>
</dbReference>
<dbReference type="PANTHER" id="PTHR33376:SF7">
    <property type="entry name" value="C4-DICARBOXYLATE-BINDING PROTEIN DCTB"/>
    <property type="match status" value="1"/>
</dbReference>
<evidence type="ECO:0000256" key="4">
    <source>
        <dbReference type="SAM" id="MobiDB-lite"/>
    </source>
</evidence>
<keyword evidence="3 5" id="KW-0732">Signal</keyword>
<dbReference type="PANTHER" id="PTHR33376">
    <property type="match status" value="1"/>
</dbReference>